<gene>
    <name evidence="2" type="ORF">DBZ45_17110</name>
</gene>
<reference evidence="2 3" key="1">
    <citation type="submission" date="2018-04" db="EMBL/GenBank/DDBJ databases">
        <title>Bacteria isolated from cave deposits of Manipur.</title>
        <authorList>
            <person name="Sahoo D."/>
            <person name="Sarangthem I."/>
            <person name="Nandeibam J."/>
        </authorList>
    </citation>
    <scope>NUCLEOTIDE SEQUENCE [LARGE SCALE GENOMIC DNA]</scope>
    <source>
        <strain evidence="3">mrc11</strain>
    </source>
</reference>
<sequence length="105" mass="11939">MHTEFRDLYEPIPPERWGTTVDAAFGEPTTVMVDDSELHQQVLDIIHNVLATADPRSEVRRRLLRHLAENPGHPEQALLDHLRDRNRRGGRPARAGRAATVDPHV</sequence>
<dbReference type="EMBL" id="QLNP01000098">
    <property type="protein sequence ID" value="RAM35883.1"/>
    <property type="molecule type" value="Genomic_DNA"/>
</dbReference>
<evidence type="ECO:0000256" key="1">
    <source>
        <dbReference type="SAM" id="MobiDB-lite"/>
    </source>
</evidence>
<dbReference type="Proteomes" id="UP000249166">
    <property type="component" value="Unassembled WGS sequence"/>
</dbReference>
<proteinExistence type="predicted"/>
<accession>A0A328HFS6</accession>
<feature type="region of interest" description="Disordered" evidence="1">
    <location>
        <begin position="83"/>
        <end position="105"/>
    </location>
</feature>
<dbReference type="RefSeq" id="WP_111905064.1">
    <property type="nucleotide sequence ID" value="NZ_QLNP01000098.1"/>
</dbReference>
<evidence type="ECO:0000313" key="2">
    <source>
        <dbReference type="EMBL" id="RAM35883.1"/>
    </source>
</evidence>
<name>A0A328HFS6_ARTGO</name>
<dbReference type="OrthoDB" id="4946761at2"/>
<organism evidence="2 3">
    <name type="scientific">Arthrobacter globiformis</name>
    <dbReference type="NCBI Taxonomy" id="1665"/>
    <lineage>
        <taxon>Bacteria</taxon>
        <taxon>Bacillati</taxon>
        <taxon>Actinomycetota</taxon>
        <taxon>Actinomycetes</taxon>
        <taxon>Micrococcales</taxon>
        <taxon>Micrococcaceae</taxon>
        <taxon>Arthrobacter</taxon>
    </lineage>
</organism>
<dbReference type="AlphaFoldDB" id="A0A328HFS6"/>
<protein>
    <submittedName>
        <fullName evidence="2">Uncharacterized protein</fullName>
    </submittedName>
</protein>
<comment type="caution">
    <text evidence="2">The sequence shown here is derived from an EMBL/GenBank/DDBJ whole genome shotgun (WGS) entry which is preliminary data.</text>
</comment>
<evidence type="ECO:0000313" key="3">
    <source>
        <dbReference type="Proteomes" id="UP000249166"/>
    </source>
</evidence>